<evidence type="ECO:0000256" key="2">
    <source>
        <dbReference type="SAM" id="MobiDB-lite"/>
    </source>
</evidence>
<proteinExistence type="predicted"/>
<dbReference type="Proteomes" id="UP001516400">
    <property type="component" value="Unassembled WGS sequence"/>
</dbReference>
<keyword evidence="1" id="KW-0175">Coiled coil</keyword>
<comment type="caution">
    <text evidence="3">The sequence shown here is derived from an EMBL/GenBank/DDBJ whole genome shotgun (WGS) entry which is preliminary data.</text>
</comment>
<dbReference type="EMBL" id="JABFTP020000184">
    <property type="protein sequence ID" value="KAL3285467.1"/>
    <property type="molecule type" value="Genomic_DNA"/>
</dbReference>
<protein>
    <submittedName>
        <fullName evidence="3">Uncharacterized protein</fullName>
    </submittedName>
</protein>
<evidence type="ECO:0000313" key="3">
    <source>
        <dbReference type="EMBL" id="KAL3285467.1"/>
    </source>
</evidence>
<organism evidence="3 4">
    <name type="scientific">Cryptolaemus montrouzieri</name>
    <dbReference type="NCBI Taxonomy" id="559131"/>
    <lineage>
        <taxon>Eukaryota</taxon>
        <taxon>Metazoa</taxon>
        <taxon>Ecdysozoa</taxon>
        <taxon>Arthropoda</taxon>
        <taxon>Hexapoda</taxon>
        <taxon>Insecta</taxon>
        <taxon>Pterygota</taxon>
        <taxon>Neoptera</taxon>
        <taxon>Endopterygota</taxon>
        <taxon>Coleoptera</taxon>
        <taxon>Polyphaga</taxon>
        <taxon>Cucujiformia</taxon>
        <taxon>Coccinelloidea</taxon>
        <taxon>Coccinellidae</taxon>
        <taxon>Scymninae</taxon>
        <taxon>Scymnini</taxon>
        <taxon>Cryptolaemus</taxon>
    </lineage>
</organism>
<feature type="coiled-coil region" evidence="1">
    <location>
        <begin position="3"/>
        <end position="30"/>
    </location>
</feature>
<name>A0ABD2P487_9CUCU</name>
<feature type="region of interest" description="Disordered" evidence="2">
    <location>
        <begin position="139"/>
        <end position="159"/>
    </location>
</feature>
<keyword evidence="4" id="KW-1185">Reference proteome</keyword>
<gene>
    <name evidence="3" type="ORF">HHI36_024419</name>
</gene>
<evidence type="ECO:0000256" key="1">
    <source>
        <dbReference type="SAM" id="Coils"/>
    </source>
</evidence>
<dbReference type="AlphaFoldDB" id="A0ABD2P487"/>
<accession>A0ABD2P487</accession>
<reference evidence="3 4" key="1">
    <citation type="journal article" date="2021" name="BMC Biol.">
        <title>Horizontally acquired antibacterial genes associated with adaptive radiation of ladybird beetles.</title>
        <authorList>
            <person name="Li H.S."/>
            <person name="Tang X.F."/>
            <person name="Huang Y.H."/>
            <person name="Xu Z.Y."/>
            <person name="Chen M.L."/>
            <person name="Du X.Y."/>
            <person name="Qiu B.Y."/>
            <person name="Chen P.T."/>
            <person name="Zhang W."/>
            <person name="Slipinski A."/>
            <person name="Escalona H.E."/>
            <person name="Waterhouse R.M."/>
            <person name="Zwick A."/>
            <person name="Pang H."/>
        </authorList>
    </citation>
    <scope>NUCLEOTIDE SEQUENCE [LARGE SCALE GENOMIC DNA]</scope>
    <source>
        <strain evidence="3">SYSU2018</strain>
    </source>
</reference>
<feature type="compositionally biased region" description="Polar residues" evidence="2">
    <location>
        <begin position="148"/>
        <end position="159"/>
    </location>
</feature>
<sequence>MRVVVSEHENKILTERLEILEKQRKKKNLLVYGLEIPEGSDFISFASSTLPRFLKIEIRADQISNIYQENIFRKARELKNSGIAIAHYLTFNERSDYEILKKYEEAYKGDSKTIYFIRGRFLHMNGTMYSAEELRDLESNEETDRTKVGNNHLGSEQGV</sequence>
<evidence type="ECO:0000313" key="4">
    <source>
        <dbReference type="Proteomes" id="UP001516400"/>
    </source>
</evidence>